<gene>
    <name evidence="1" type="ORF">E2980_17450</name>
</gene>
<dbReference type="EMBL" id="SOMN01000029">
    <property type="protein sequence ID" value="TFE23996.1"/>
    <property type="molecule type" value="Genomic_DNA"/>
</dbReference>
<sequence>MSLRVSKTFGSRGPSQTEYPKKKFIFVFEGEKTEKQYFEGLFNNRDELGIKDILHVKTLERDDGSFSNQKKIVEELHLSLKEVSRIKESKEELLMFINSIIEKYDLSQFDDFTSSIESAINGEEIDYHLSEVVATIEELEIKSLELSVFIDKLKTLKDLLDFDENYDSVCIIIDRDQQSFKEGQYDEVIKICHENNYKLGITNPSFEFWLLLHTTDCSEFNAAELLKNKRISRNRRYVETLLVDKLGSYRKNNIQFDIFKPNIMIAIERAKLHCEDPATLKNNLGSSVGNLINNLLNTYK</sequence>
<dbReference type="Pfam" id="PF13707">
    <property type="entry name" value="RloB"/>
    <property type="match status" value="1"/>
</dbReference>
<comment type="caution">
    <text evidence="1">The sequence shown here is derived from an EMBL/GenBank/DDBJ whole genome shotgun (WGS) entry which is preliminary data.</text>
</comment>
<reference evidence="1 2" key="1">
    <citation type="submission" date="2019-03" db="EMBL/GenBank/DDBJ databases">
        <title>Cohnella endophytica sp. nov., a novel endophytic bacterium isolated from bark of Sonneratia apetala.</title>
        <authorList>
            <person name="Tuo L."/>
        </authorList>
    </citation>
    <scope>NUCLEOTIDE SEQUENCE [LARGE SCALE GENOMIC DNA]</scope>
    <source>
        <strain evidence="1 2">CCTCC AB 208254</strain>
    </source>
</reference>
<accession>A0A4Y8LT01</accession>
<proteinExistence type="predicted"/>
<organism evidence="1 2">
    <name type="scientific">Cohnella luojiensis</name>
    <dbReference type="NCBI Taxonomy" id="652876"/>
    <lineage>
        <taxon>Bacteria</taxon>
        <taxon>Bacillati</taxon>
        <taxon>Bacillota</taxon>
        <taxon>Bacilli</taxon>
        <taxon>Bacillales</taxon>
        <taxon>Paenibacillaceae</taxon>
        <taxon>Cohnella</taxon>
    </lineage>
</organism>
<dbReference type="OrthoDB" id="9796523at2"/>
<dbReference type="AlphaFoldDB" id="A0A4Y8LT01"/>
<protein>
    <submittedName>
        <fullName evidence="1">RloB domain-containing protein</fullName>
    </submittedName>
</protein>
<evidence type="ECO:0000313" key="2">
    <source>
        <dbReference type="Proteomes" id="UP000297900"/>
    </source>
</evidence>
<dbReference type="InterPro" id="IPR025591">
    <property type="entry name" value="RloB"/>
</dbReference>
<dbReference type="RefSeq" id="WP_135153528.1">
    <property type="nucleotide sequence ID" value="NZ_SOMN01000029.1"/>
</dbReference>
<keyword evidence="2" id="KW-1185">Reference proteome</keyword>
<name>A0A4Y8LT01_9BACL</name>
<dbReference type="Proteomes" id="UP000297900">
    <property type="component" value="Unassembled WGS sequence"/>
</dbReference>
<evidence type="ECO:0000313" key="1">
    <source>
        <dbReference type="EMBL" id="TFE23996.1"/>
    </source>
</evidence>